<protein>
    <submittedName>
        <fullName evidence="2">Uncharacterized protein</fullName>
    </submittedName>
</protein>
<dbReference type="AlphaFoldDB" id="D9R8Q7"/>
<dbReference type="PROSITE" id="PS50889">
    <property type="entry name" value="S4"/>
    <property type="match status" value="1"/>
</dbReference>
<dbReference type="InterPro" id="IPR036986">
    <property type="entry name" value="S4_RNA-bd_sf"/>
</dbReference>
<evidence type="ECO:0000256" key="1">
    <source>
        <dbReference type="PROSITE-ProRule" id="PRU00182"/>
    </source>
</evidence>
<dbReference type="EMBL" id="CP002109">
    <property type="protein sequence ID" value="ADL05786.1"/>
    <property type="molecule type" value="Genomic_DNA"/>
</dbReference>
<dbReference type="eggNOG" id="COG4332">
    <property type="taxonomic scope" value="Bacteria"/>
</dbReference>
<dbReference type="PaxDb" id="610130-Closa_3257"/>
<dbReference type="OrthoDB" id="9810886at2"/>
<proteinExistence type="predicted"/>
<dbReference type="Gene3D" id="3.10.290.10">
    <property type="entry name" value="RNA-binding S4 domain"/>
    <property type="match status" value="1"/>
</dbReference>
<organism evidence="2 3">
    <name type="scientific">Lacrimispora saccharolytica (strain ATCC 35040 / DSM 2544 / NRCC 2533 / WM1)</name>
    <name type="common">Clostridium saccharolyticum</name>
    <dbReference type="NCBI Taxonomy" id="610130"/>
    <lineage>
        <taxon>Bacteria</taxon>
        <taxon>Bacillati</taxon>
        <taxon>Bacillota</taxon>
        <taxon>Clostridia</taxon>
        <taxon>Lachnospirales</taxon>
        <taxon>Lachnospiraceae</taxon>
        <taxon>Lacrimispora</taxon>
    </lineage>
</organism>
<accession>D9R8Q7</accession>
<dbReference type="HOGENOM" id="CLU_090982_0_0_9"/>
<gene>
    <name evidence="2" type="ordered locus">Closa_3257</name>
</gene>
<dbReference type="Pfam" id="PF06353">
    <property type="entry name" value="DUF1062"/>
    <property type="match status" value="1"/>
</dbReference>
<dbReference type="RefSeq" id="WP_013273856.1">
    <property type="nucleotide sequence ID" value="NC_014376.1"/>
</dbReference>
<dbReference type="KEGG" id="csh:Closa_3257"/>
<dbReference type="GO" id="GO:0003723">
    <property type="term" value="F:RNA binding"/>
    <property type="evidence" value="ECO:0007669"/>
    <property type="project" value="UniProtKB-KW"/>
</dbReference>
<evidence type="ECO:0000313" key="3">
    <source>
        <dbReference type="Proteomes" id="UP000001662"/>
    </source>
</evidence>
<reference evidence="2" key="1">
    <citation type="submission" date="2010-07" db="EMBL/GenBank/DDBJ databases">
        <title>Complete sequence of Clostridium saccharolyticum WM1.</title>
        <authorList>
            <consortium name="US DOE Joint Genome Institute"/>
            <person name="Lucas S."/>
            <person name="Copeland A."/>
            <person name="Lapidus A."/>
            <person name="Cheng J.-F."/>
            <person name="Bruce D."/>
            <person name="Goodwin L."/>
            <person name="Pitluck S."/>
            <person name="Chertkov O."/>
            <person name="Detter J.C."/>
            <person name="Han C."/>
            <person name="Tapia R."/>
            <person name="Land M."/>
            <person name="Hauser L."/>
            <person name="Chang Y.-J."/>
            <person name="Jeffries C."/>
            <person name="Kyrpides N."/>
            <person name="Ivanova N."/>
            <person name="Mikhailova N."/>
            <person name="Mouttaki H."/>
            <person name="Lin L."/>
            <person name="Zhou J."/>
            <person name="Hemme C.L."/>
            <person name="Woyke T."/>
        </authorList>
    </citation>
    <scope>NUCLEOTIDE SEQUENCE [LARGE SCALE GENOMIC DNA]</scope>
    <source>
        <strain evidence="2">WM1</strain>
    </source>
</reference>
<evidence type="ECO:0000313" key="2">
    <source>
        <dbReference type="EMBL" id="ADL05786.1"/>
    </source>
</evidence>
<sequence>MNHNLRKQWIVTPNQLPAIIRRCPKCGKKTEFINSGKFRVNANGRLIDVWLIYRCGQCETSWNMTVWERAEAGRLEKKEYDGFMKNDPDLAAKYGNDRELFAKNKAEAAASKGEYHVVTVDTAIPCGEAYATEIDLRIPFGFELRADVFLRKQLSVSRSRIKKWCEDGLILSGGQALSPKGKMKDGMLLQVKKGSLFLVDSILNRSLSP</sequence>
<keyword evidence="3" id="KW-1185">Reference proteome</keyword>
<dbReference type="InterPro" id="IPR009412">
    <property type="entry name" value="DUF1062"/>
</dbReference>
<keyword evidence="1" id="KW-0694">RNA-binding</keyword>
<name>D9R8Q7_LACSW</name>
<dbReference type="Proteomes" id="UP000001662">
    <property type="component" value="Chromosome"/>
</dbReference>
<dbReference type="STRING" id="610130.Closa_3257"/>